<keyword evidence="3" id="KW-1185">Reference proteome</keyword>
<dbReference type="OrthoDB" id="5455180at2"/>
<protein>
    <submittedName>
        <fullName evidence="2">Nucleoid DNA-binding protein</fullName>
    </submittedName>
</protein>
<dbReference type="Proteomes" id="UP000002191">
    <property type="component" value="Chromosome"/>
</dbReference>
<dbReference type="Pfam" id="PF25759">
    <property type="entry name" value="HP1_ORF34"/>
    <property type="match status" value="1"/>
</dbReference>
<name>E6VXN7_PSEA9</name>
<dbReference type="eggNOG" id="ENOG50337U1">
    <property type="taxonomic scope" value="Bacteria"/>
</dbReference>
<dbReference type="AlphaFoldDB" id="E6VXN7"/>
<dbReference type="KEGG" id="das:Daes_0474"/>
<keyword evidence="2" id="KW-0238">DNA-binding</keyword>
<dbReference type="HOGENOM" id="CLU_120897_2_0_7"/>
<dbReference type="GO" id="GO:0003677">
    <property type="term" value="F:DNA binding"/>
    <property type="evidence" value="ECO:0007669"/>
    <property type="project" value="UniProtKB-KW"/>
</dbReference>
<proteinExistence type="predicted"/>
<reference evidence="2 3" key="2">
    <citation type="journal article" date="2014" name="Genome Announc.">
        <title>Complete Genome Sequence of the Subsurface, Mesophilic Sulfate-Reducing Bacterium Desulfovibrio aespoeensis Aspo-2.</title>
        <authorList>
            <person name="Pedersen K."/>
            <person name="Bengtsson A."/>
            <person name="Edlund J."/>
            <person name="Rabe L."/>
            <person name="Hazen T."/>
            <person name="Chakraborty R."/>
            <person name="Goodwin L."/>
            <person name="Shapiro N."/>
        </authorList>
    </citation>
    <scope>NUCLEOTIDE SEQUENCE [LARGE SCALE GENOMIC DNA]</scope>
    <source>
        <strain evidence="3">ATCC 700646 / DSM 10631 / Aspo-2</strain>
    </source>
</reference>
<gene>
    <name evidence="2" type="ordered locus">Daes_0474</name>
</gene>
<accession>E6VXN7</accession>
<dbReference type="InterPro" id="IPR057869">
    <property type="entry name" value="HP1_YO34"/>
</dbReference>
<organism evidence="2 3">
    <name type="scientific">Pseudodesulfovibrio aespoeensis (strain ATCC 700646 / DSM 10631 / Aspo-2)</name>
    <name type="common">Desulfovibrio aespoeensis</name>
    <dbReference type="NCBI Taxonomy" id="643562"/>
    <lineage>
        <taxon>Bacteria</taxon>
        <taxon>Pseudomonadati</taxon>
        <taxon>Thermodesulfobacteriota</taxon>
        <taxon>Desulfovibrionia</taxon>
        <taxon>Desulfovibrionales</taxon>
        <taxon>Desulfovibrionaceae</taxon>
    </lineage>
</organism>
<evidence type="ECO:0000313" key="3">
    <source>
        <dbReference type="Proteomes" id="UP000002191"/>
    </source>
</evidence>
<dbReference type="RefSeq" id="WP_013513432.1">
    <property type="nucleotide sequence ID" value="NC_014844.1"/>
</dbReference>
<reference evidence="3" key="1">
    <citation type="submission" date="2010-12" db="EMBL/GenBank/DDBJ databases">
        <title>Complete sequence of Desulfovibrio aespoeensis Aspo-2.</title>
        <authorList>
            <consortium name="US DOE Joint Genome Institute"/>
            <person name="Lucas S."/>
            <person name="Copeland A."/>
            <person name="Lapidus A."/>
            <person name="Cheng J.-F."/>
            <person name="Goodwin L."/>
            <person name="Pitluck S."/>
            <person name="Chertkov O."/>
            <person name="Misra M."/>
            <person name="Detter J.C."/>
            <person name="Han C."/>
            <person name="Tapia R."/>
            <person name="Land M."/>
            <person name="Hauser L."/>
            <person name="Kyrpides N."/>
            <person name="Ivanova N."/>
            <person name="Ovchinnikova G."/>
            <person name="Pedersen K."/>
            <person name="Jagevall S."/>
            <person name="Hazen T."/>
            <person name="Woyke T."/>
        </authorList>
    </citation>
    <scope>NUCLEOTIDE SEQUENCE [LARGE SCALE GENOMIC DNA]</scope>
    <source>
        <strain evidence="3">ATCC 700646 / DSM 10631 / Aspo-2</strain>
    </source>
</reference>
<evidence type="ECO:0000256" key="1">
    <source>
        <dbReference type="SAM" id="MobiDB-lite"/>
    </source>
</evidence>
<dbReference type="EMBL" id="CP002431">
    <property type="protein sequence ID" value="ADU61495.1"/>
    <property type="molecule type" value="Genomic_DNA"/>
</dbReference>
<dbReference type="STRING" id="643562.Daes_0474"/>
<evidence type="ECO:0000313" key="2">
    <source>
        <dbReference type="EMBL" id="ADU61495.1"/>
    </source>
</evidence>
<feature type="region of interest" description="Disordered" evidence="1">
    <location>
        <begin position="134"/>
        <end position="158"/>
    </location>
</feature>
<sequence length="179" mass="19632">MNSILRLGDYNVPGYSLNVTGNMDIRTSDASGETSSTDEVDKGTKGKTLTVALNILFSREADLRGLIRVAEAKDNGSRRIYTIANATANAAGIRQVRFAERVTWQEQEGLRAWAVSFTLREYLSNPERVELREEKTATVAQTSDGTATEPERPAETAAPVEEAITGLERLLKKVDGWLA</sequence>